<gene>
    <name evidence="2" type="ORF">ISX34_01435</name>
    <name evidence="3" type="ORF">QPR60_14415</name>
</gene>
<dbReference type="EMBL" id="CP126746">
    <property type="protein sequence ID" value="WMB09776.1"/>
    <property type="molecule type" value="Genomic_DNA"/>
</dbReference>
<dbReference type="PANTHER" id="PTHR22916">
    <property type="entry name" value="GLYCOSYLTRANSFERASE"/>
    <property type="match status" value="1"/>
</dbReference>
<evidence type="ECO:0000313" key="3">
    <source>
        <dbReference type="EMBL" id="WMB09776.1"/>
    </source>
</evidence>
<proteinExistence type="predicted"/>
<dbReference type="Gene3D" id="3.90.550.10">
    <property type="entry name" value="Spore Coat Polysaccharide Biosynthesis Protein SpsA, Chain A"/>
    <property type="match status" value="1"/>
</dbReference>
<dbReference type="EC" id="2.4.-.-" evidence="3"/>
<dbReference type="AlphaFoldDB" id="A0AAX3YYG3"/>
<dbReference type="Proteomes" id="UP001229386">
    <property type="component" value="Chromosome"/>
</dbReference>
<reference evidence="2 4" key="1">
    <citation type="submission" date="2020-10" db="EMBL/GenBank/DDBJ databases">
        <title>Genomic surveiliance of eskapee pathogens from blood stream infections in KZN.</title>
        <authorList>
            <person name="Hetsa B.A."/>
            <person name="Amoako D.G."/>
            <person name="Akebe A.L.K."/>
            <person name="Essack S."/>
        </authorList>
    </citation>
    <scope>NUCLEOTIDE SEQUENCE [LARGE SCALE GENOMIC DNA]</scope>
    <source>
        <strain evidence="2 4">E6</strain>
    </source>
</reference>
<reference evidence="3" key="2">
    <citation type="journal article" date="2023" name="J. Antimicrob. Chemother.">
        <title>Emergence of OXA-48-producing Enterobacter hormaechei in a Swiss companion animal clinic and their genetic relationship to clinical human isolates.</title>
        <authorList>
            <person name="Dona V."/>
            <person name="Nordmann P."/>
            <person name="Kittl S."/>
            <person name="Schuller S."/>
            <person name="Bouvier M."/>
            <person name="Poirel L."/>
            <person name="Endimiani A."/>
            <person name="Perreten V."/>
        </authorList>
    </citation>
    <scope>NUCLEOTIDE SEQUENCE</scope>
    <source>
        <strain evidence="3">Ehh_25</strain>
    </source>
</reference>
<keyword evidence="3" id="KW-0328">Glycosyltransferase</keyword>
<dbReference type="InterPro" id="IPR001173">
    <property type="entry name" value="Glyco_trans_2-like"/>
</dbReference>
<evidence type="ECO:0000313" key="4">
    <source>
        <dbReference type="Proteomes" id="UP000662438"/>
    </source>
</evidence>
<feature type="domain" description="Glycosyltransferase 2-like" evidence="1">
    <location>
        <begin position="9"/>
        <end position="157"/>
    </location>
</feature>
<protein>
    <submittedName>
        <fullName evidence="2">Glycosyltransferase family 2 protein</fullName>
    </submittedName>
    <submittedName>
        <fullName evidence="3">Glycosyltransferase family A protein</fullName>
        <ecNumber evidence="3">2.4.-.-</ecNumber>
    </submittedName>
</protein>
<evidence type="ECO:0000259" key="1">
    <source>
        <dbReference type="Pfam" id="PF00535"/>
    </source>
</evidence>
<dbReference type="InterPro" id="IPR029044">
    <property type="entry name" value="Nucleotide-diphossugar_trans"/>
</dbReference>
<dbReference type="SUPFAM" id="SSF53448">
    <property type="entry name" value="Nucleotide-diphospho-sugar transferases"/>
    <property type="match status" value="1"/>
</dbReference>
<organism evidence="3 5">
    <name type="scientific">Enterobacter hormaechei</name>
    <dbReference type="NCBI Taxonomy" id="158836"/>
    <lineage>
        <taxon>Bacteria</taxon>
        <taxon>Pseudomonadati</taxon>
        <taxon>Pseudomonadota</taxon>
        <taxon>Gammaproteobacteria</taxon>
        <taxon>Enterobacterales</taxon>
        <taxon>Enterobacteriaceae</taxon>
        <taxon>Enterobacter</taxon>
        <taxon>Enterobacter cloacae complex</taxon>
    </lineage>
</organism>
<dbReference type="CDD" id="cd00761">
    <property type="entry name" value="Glyco_tranf_GTA_type"/>
    <property type="match status" value="1"/>
</dbReference>
<dbReference type="PANTHER" id="PTHR22916:SF3">
    <property type="entry name" value="UDP-GLCNAC:BETAGAL BETA-1,3-N-ACETYLGLUCOSAMINYLTRANSFERASE-LIKE PROTEIN 1"/>
    <property type="match status" value="1"/>
</dbReference>
<dbReference type="GO" id="GO:0016758">
    <property type="term" value="F:hexosyltransferase activity"/>
    <property type="evidence" value="ECO:0007669"/>
    <property type="project" value="UniProtKB-ARBA"/>
</dbReference>
<evidence type="ECO:0000313" key="5">
    <source>
        <dbReference type="Proteomes" id="UP001229386"/>
    </source>
</evidence>
<dbReference type="Proteomes" id="UP000662438">
    <property type="component" value="Unassembled WGS sequence"/>
</dbReference>
<accession>A0AAX3YYG3</accession>
<dbReference type="EMBL" id="JADIXG010000001">
    <property type="protein sequence ID" value="MBF1968538.1"/>
    <property type="molecule type" value="Genomic_DNA"/>
</dbReference>
<dbReference type="Pfam" id="PF00535">
    <property type="entry name" value="Glycos_transf_2"/>
    <property type="match status" value="1"/>
</dbReference>
<dbReference type="GeneID" id="93198710"/>
<name>A0AAX3YYG3_9ENTR</name>
<keyword evidence="3" id="KW-0808">Transferase</keyword>
<sequence>MANRTISVSVVIPVYNCETTIKKTIDSVLAQDNLDFEVIIVDDGSTDRSAEIITKYEDARIRYFYQENSGISSALNYGISQSNAEFIARIDGDDVALPNRLKVQYEILKRNIRVCLVGTAVDYINSQGVIIGRTFPYIFPFSASNILLQQNLYAHPSVMFRKDIFLKAGGYPNELSGICEDYYLWTRMIKFGKMINLSESLTQYRISEGQITDWVPSKEYYRLIRKIISCDVIDSRLVSKLKETKENDKQANLINSKSIKFKREQVIKNNLFNRIYSYLIKYKVSKCNAAKYVCIVKSMIIYLRHTLNK</sequence>
<evidence type="ECO:0000313" key="2">
    <source>
        <dbReference type="EMBL" id="MBF1968538.1"/>
    </source>
</evidence>
<dbReference type="RefSeq" id="WP_039274103.1">
    <property type="nucleotide sequence ID" value="NZ_CAIZUP010000001.1"/>
</dbReference>